<gene>
    <name evidence="6" type="ORF">Ciccas_004790</name>
</gene>
<dbReference type="InterPro" id="IPR035647">
    <property type="entry name" value="EFG_III/V"/>
</dbReference>
<dbReference type="GO" id="GO:0005525">
    <property type="term" value="F:GTP binding"/>
    <property type="evidence" value="ECO:0007669"/>
    <property type="project" value="UniProtKB-KW"/>
</dbReference>
<evidence type="ECO:0000256" key="3">
    <source>
        <dbReference type="ARBA" id="ARBA00023134"/>
    </source>
</evidence>
<dbReference type="PANTHER" id="PTHR43512:SF7">
    <property type="entry name" value="TRANSLATION FACTOR GUF1, MITOCHONDRIAL"/>
    <property type="match status" value="1"/>
</dbReference>
<dbReference type="CDD" id="cd16260">
    <property type="entry name" value="EF4_III"/>
    <property type="match status" value="1"/>
</dbReference>
<evidence type="ECO:0000313" key="7">
    <source>
        <dbReference type="Proteomes" id="UP001626550"/>
    </source>
</evidence>
<evidence type="ECO:0000256" key="2">
    <source>
        <dbReference type="ARBA" id="ARBA00022801"/>
    </source>
</evidence>
<dbReference type="Pfam" id="PF14492">
    <property type="entry name" value="EFG_III"/>
    <property type="match status" value="1"/>
</dbReference>
<protein>
    <submittedName>
        <fullName evidence="6">Uncharacterized protein</fullName>
    </submittedName>
</protein>
<name>A0ABD2QAF8_9PLAT</name>
<dbReference type="PANTHER" id="PTHR43512">
    <property type="entry name" value="TRANSLATION FACTOR GUF1-RELATED"/>
    <property type="match status" value="1"/>
</dbReference>
<dbReference type="Pfam" id="PF00679">
    <property type="entry name" value="EFG_C"/>
    <property type="match status" value="1"/>
</dbReference>
<dbReference type="SUPFAM" id="SSF54980">
    <property type="entry name" value="EF-G C-terminal domain-like"/>
    <property type="match status" value="2"/>
</dbReference>
<keyword evidence="7" id="KW-1185">Reference proteome</keyword>
<dbReference type="InterPro" id="IPR041095">
    <property type="entry name" value="EFG_II"/>
</dbReference>
<feature type="non-terminal residue" evidence="6">
    <location>
        <position position="1"/>
    </location>
</feature>
<reference evidence="6 7" key="1">
    <citation type="submission" date="2024-11" db="EMBL/GenBank/DDBJ databases">
        <title>Adaptive evolution of stress response genes in parasites aligns with host niche diversity.</title>
        <authorList>
            <person name="Hahn C."/>
            <person name="Resl P."/>
        </authorList>
    </citation>
    <scope>NUCLEOTIDE SEQUENCE [LARGE SCALE GENOMIC DNA]</scope>
    <source>
        <strain evidence="6">EGGRZ-B1_66</strain>
        <tissue evidence="6">Body</tissue>
    </source>
</reference>
<dbReference type="GO" id="GO:0016787">
    <property type="term" value="F:hydrolase activity"/>
    <property type="evidence" value="ECO:0007669"/>
    <property type="project" value="UniProtKB-KW"/>
</dbReference>
<evidence type="ECO:0000259" key="5">
    <source>
        <dbReference type="Pfam" id="PF14492"/>
    </source>
</evidence>
<keyword evidence="1" id="KW-0547">Nucleotide-binding</keyword>
<dbReference type="FunFam" id="3.30.70.870:FF:000004">
    <property type="entry name" value="Translation factor GUF1, mitochondrial"/>
    <property type="match status" value="1"/>
</dbReference>
<proteinExistence type="predicted"/>
<dbReference type="Gene3D" id="3.30.70.240">
    <property type="match status" value="1"/>
</dbReference>
<keyword evidence="3" id="KW-0342">GTP-binding</keyword>
<feature type="domain" description="Elongation factor EFG" evidence="4">
    <location>
        <begin position="159"/>
        <end position="234"/>
    </location>
</feature>
<evidence type="ECO:0000259" key="4">
    <source>
        <dbReference type="Pfam" id="PF00679"/>
    </source>
</evidence>
<dbReference type="Gene3D" id="3.30.70.870">
    <property type="entry name" value="Elongation Factor G (Translational Gtpase), domain 3"/>
    <property type="match status" value="1"/>
</dbReference>
<dbReference type="EMBL" id="JBJKFK010000520">
    <property type="protein sequence ID" value="KAL3316553.1"/>
    <property type="molecule type" value="Genomic_DNA"/>
</dbReference>
<comment type="caution">
    <text evidence="6">The sequence shown here is derived from an EMBL/GenBank/DDBJ whole genome shotgun (WGS) entry which is preliminary data.</text>
</comment>
<keyword evidence="2" id="KW-0378">Hydrolase</keyword>
<dbReference type="InterPro" id="IPR006297">
    <property type="entry name" value="EF-4"/>
</dbReference>
<dbReference type="InterPro" id="IPR000640">
    <property type="entry name" value="EFG_V-like"/>
</dbReference>
<dbReference type="Proteomes" id="UP001626550">
    <property type="component" value="Unassembled WGS sequence"/>
</dbReference>
<accession>A0ABD2QAF8</accession>
<dbReference type="AlphaFoldDB" id="A0ABD2QAF8"/>
<feature type="domain" description="Elongation Factor G" evidence="5">
    <location>
        <begin position="44"/>
        <end position="118"/>
    </location>
</feature>
<evidence type="ECO:0000313" key="6">
    <source>
        <dbReference type="EMBL" id="KAL3316553.1"/>
    </source>
</evidence>
<evidence type="ECO:0000256" key="1">
    <source>
        <dbReference type="ARBA" id="ARBA00022741"/>
    </source>
</evidence>
<organism evidence="6 7">
    <name type="scientific">Cichlidogyrus casuarinus</name>
    <dbReference type="NCBI Taxonomy" id="1844966"/>
    <lineage>
        <taxon>Eukaryota</taxon>
        <taxon>Metazoa</taxon>
        <taxon>Spiralia</taxon>
        <taxon>Lophotrochozoa</taxon>
        <taxon>Platyhelminthes</taxon>
        <taxon>Monogenea</taxon>
        <taxon>Monopisthocotylea</taxon>
        <taxon>Dactylogyridea</taxon>
        <taxon>Ancyrocephalidae</taxon>
        <taxon>Cichlidogyrus</taxon>
    </lineage>
</organism>
<sequence length="268" mass="30003">FPGQVGYLSASIKTPTEVRSGSILHSEGADIKSDLNSKLSNLTKPMVFAGLYPSSQADYEALRTSLSKLCLNDPSVSNQNDHHPALGAGFRLGFLGLLHMDVFRQRLEQEYDADVILTTPSVPYKVRVIGSENIKKYGGEWIDVTSTAQLPPENITREYQEPRVVGTLLTPDVSLSAIEKLIASRRGEILDRNLLEKQSFADSRILLTIDFPLSEIIVDFYDKLKSLSSGFARFIPLHSFCTMYKFSFNYSDNGWRSADLVRVSQKTW</sequence>